<comment type="caution">
    <text evidence="1">The sequence shown here is derived from an EMBL/GenBank/DDBJ whole genome shotgun (WGS) entry which is preliminary data.</text>
</comment>
<dbReference type="Proteomes" id="UP000249458">
    <property type="component" value="Unassembled WGS sequence"/>
</dbReference>
<dbReference type="Gene3D" id="3.10.450.620">
    <property type="entry name" value="JHP933, nucleotidyltransferase-like core domain"/>
    <property type="match status" value="1"/>
</dbReference>
<dbReference type="Pfam" id="PF08843">
    <property type="entry name" value="AbiEii"/>
    <property type="match status" value="1"/>
</dbReference>
<evidence type="ECO:0000313" key="1">
    <source>
        <dbReference type="EMBL" id="RAP37141.1"/>
    </source>
</evidence>
<dbReference type="EMBL" id="MVJN01000004">
    <property type="protein sequence ID" value="RAP37141.1"/>
    <property type="molecule type" value="Genomic_DNA"/>
</dbReference>
<reference evidence="1 2" key="1">
    <citation type="submission" date="2017-02" db="EMBL/GenBank/DDBJ databases">
        <title>Legionella quilivanii strain from human: case report and whole genome sequencing analysis.</title>
        <authorList>
            <person name="Lalancette C."/>
            <person name="Leduc J.-M."/>
            <person name="Levesque S."/>
            <person name="Fournier E."/>
            <person name="Saoud J."/>
            <person name="Faucher S.P."/>
            <person name="Bernard K."/>
            <person name="Martineau C."/>
            <person name="Longtin J."/>
        </authorList>
    </citation>
    <scope>NUCLEOTIDE SEQUENCE [LARGE SCALE GENOMIC DNA]</scope>
    <source>
        <strain evidence="1 2">ID143958</strain>
    </source>
</reference>
<evidence type="ECO:0000313" key="2">
    <source>
        <dbReference type="Proteomes" id="UP000249458"/>
    </source>
</evidence>
<dbReference type="RefSeq" id="WP_112219259.1">
    <property type="nucleotide sequence ID" value="NZ_MVJN01000004.1"/>
</dbReference>
<protein>
    <recommendedName>
        <fullName evidence="3">Nucleotidyl transferase AbiEii/AbiGii toxin family protein</fullName>
    </recommendedName>
</protein>
<name>A0A364LKL3_9GAMM</name>
<organism evidence="1 2">
    <name type="scientific">Legionella quinlivanii</name>
    <dbReference type="NCBI Taxonomy" id="45073"/>
    <lineage>
        <taxon>Bacteria</taxon>
        <taxon>Pseudomonadati</taxon>
        <taxon>Pseudomonadota</taxon>
        <taxon>Gammaproteobacteria</taxon>
        <taxon>Legionellales</taxon>
        <taxon>Legionellaceae</taxon>
        <taxon>Legionella</taxon>
    </lineage>
</organism>
<dbReference type="AlphaFoldDB" id="A0A364LKL3"/>
<accession>A0A364LKL3</accession>
<proteinExistence type="predicted"/>
<sequence>MNKQSPYYKQVLLLIRLIPLVEKEACFALKGGTAINLFVRDFPRLSVDIDLAYLPLEPREIALANVRNALAAIAANINKIPDLNAVLQDNKPDEMRIIVEDHSSLNRGTQIKIEVSPVARGTLLPPVELDVVASVENEFGFASMKVVSLPDLYGGKLCAALDRQHPRDLFDVKVLLENQKIDRELFNGFLTYLLSHKRPISEILNPRWKDITQVFEREFKGMTAEPVTLEELTAIPGEMIQGLKDNFTQQDYDFLVSFKRGEPEWSFACSDQIQYLPTVQWKLLNIRKMPKQKLMDSVSLLQKTMEHWLN</sequence>
<dbReference type="InterPro" id="IPR014942">
    <property type="entry name" value="AbiEii"/>
</dbReference>
<gene>
    <name evidence="1" type="ORF">B1207_06900</name>
</gene>
<evidence type="ECO:0008006" key="3">
    <source>
        <dbReference type="Google" id="ProtNLM"/>
    </source>
</evidence>